<dbReference type="EMBL" id="LNIX01000013">
    <property type="protein sequence ID" value="OXA47194.1"/>
    <property type="molecule type" value="Genomic_DNA"/>
</dbReference>
<dbReference type="Gene3D" id="3.30.160.60">
    <property type="entry name" value="Classic Zinc Finger"/>
    <property type="match status" value="2"/>
</dbReference>
<feature type="compositionally biased region" description="Basic residues" evidence="6">
    <location>
        <begin position="573"/>
        <end position="594"/>
    </location>
</feature>
<dbReference type="Proteomes" id="UP000198287">
    <property type="component" value="Unassembled WGS sequence"/>
</dbReference>
<dbReference type="PROSITE" id="PS50157">
    <property type="entry name" value="ZINC_FINGER_C2H2_2"/>
    <property type="match status" value="4"/>
</dbReference>
<dbReference type="SUPFAM" id="SSF57667">
    <property type="entry name" value="beta-beta-alpha zinc fingers"/>
    <property type="match status" value="2"/>
</dbReference>
<dbReference type="GO" id="GO:0008270">
    <property type="term" value="F:zinc ion binding"/>
    <property type="evidence" value="ECO:0007669"/>
    <property type="project" value="UniProtKB-KW"/>
</dbReference>
<evidence type="ECO:0000256" key="2">
    <source>
        <dbReference type="ARBA" id="ARBA00022737"/>
    </source>
</evidence>
<feature type="compositionally biased region" description="Basic and acidic residues" evidence="6">
    <location>
        <begin position="595"/>
        <end position="613"/>
    </location>
</feature>
<feature type="domain" description="C2H2-type" evidence="7">
    <location>
        <begin position="405"/>
        <end position="432"/>
    </location>
</feature>
<dbReference type="FunFam" id="3.30.160.60:FF:000446">
    <property type="entry name" value="Zinc finger protein"/>
    <property type="match status" value="1"/>
</dbReference>
<keyword evidence="4" id="KW-0862">Zinc</keyword>
<feature type="compositionally biased region" description="Basic and acidic residues" evidence="6">
    <location>
        <begin position="562"/>
        <end position="572"/>
    </location>
</feature>
<dbReference type="InterPro" id="IPR013087">
    <property type="entry name" value="Znf_C2H2_type"/>
</dbReference>
<dbReference type="SMART" id="SM00355">
    <property type="entry name" value="ZnF_C2H2"/>
    <property type="match status" value="10"/>
</dbReference>
<evidence type="ECO:0000313" key="9">
    <source>
        <dbReference type="Proteomes" id="UP000198287"/>
    </source>
</evidence>
<feature type="compositionally biased region" description="Basic and acidic residues" evidence="6">
    <location>
        <begin position="692"/>
        <end position="704"/>
    </location>
</feature>
<accession>A0A226DQS3</accession>
<dbReference type="GO" id="GO:0000981">
    <property type="term" value="F:DNA-binding transcription factor activity, RNA polymerase II-specific"/>
    <property type="evidence" value="ECO:0007669"/>
    <property type="project" value="TreeGrafter"/>
</dbReference>
<proteinExistence type="predicted"/>
<dbReference type="Pfam" id="PF13912">
    <property type="entry name" value="zf-C2H2_6"/>
    <property type="match status" value="1"/>
</dbReference>
<keyword evidence="1" id="KW-0479">Metal-binding</keyword>
<dbReference type="PANTHER" id="PTHR24408:SF58">
    <property type="entry name" value="TRANSCRIPTION FACTOR (TFIIIA), PUTATIVE (AFU_ORTHOLOGUE AFUA_1G05150)-RELATED"/>
    <property type="match status" value="1"/>
</dbReference>
<dbReference type="PANTHER" id="PTHR24408">
    <property type="entry name" value="ZINC FINGER PROTEIN"/>
    <property type="match status" value="1"/>
</dbReference>
<organism evidence="8 9">
    <name type="scientific">Folsomia candida</name>
    <name type="common">Springtail</name>
    <dbReference type="NCBI Taxonomy" id="158441"/>
    <lineage>
        <taxon>Eukaryota</taxon>
        <taxon>Metazoa</taxon>
        <taxon>Ecdysozoa</taxon>
        <taxon>Arthropoda</taxon>
        <taxon>Hexapoda</taxon>
        <taxon>Collembola</taxon>
        <taxon>Entomobryomorpha</taxon>
        <taxon>Isotomoidea</taxon>
        <taxon>Isotomidae</taxon>
        <taxon>Proisotominae</taxon>
        <taxon>Folsomia</taxon>
    </lineage>
</organism>
<evidence type="ECO:0000256" key="5">
    <source>
        <dbReference type="PROSITE-ProRule" id="PRU00042"/>
    </source>
</evidence>
<dbReference type="AlphaFoldDB" id="A0A226DQS3"/>
<evidence type="ECO:0000259" key="7">
    <source>
        <dbReference type="PROSITE" id="PS50157"/>
    </source>
</evidence>
<gene>
    <name evidence="8" type="ORF">Fcan01_17811</name>
</gene>
<evidence type="ECO:0000256" key="4">
    <source>
        <dbReference type="ARBA" id="ARBA00022833"/>
    </source>
</evidence>
<feature type="domain" description="C2H2-type" evidence="7">
    <location>
        <begin position="435"/>
        <end position="463"/>
    </location>
</feature>
<comment type="caution">
    <text evidence="8">The sequence shown here is derived from an EMBL/GenBank/DDBJ whole genome shotgun (WGS) entry which is preliminary data.</text>
</comment>
<feature type="region of interest" description="Disordered" evidence="6">
    <location>
        <begin position="70"/>
        <end position="97"/>
    </location>
</feature>
<protein>
    <submittedName>
        <fullName evidence="8">Zinc finger and SCAN domain-containing protein 2</fullName>
    </submittedName>
</protein>
<feature type="compositionally biased region" description="Acidic residues" evidence="6">
    <location>
        <begin position="621"/>
        <end position="630"/>
    </location>
</feature>
<name>A0A226DQS3_FOLCA</name>
<evidence type="ECO:0000256" key="3">
    <source>
        <dbReference type="ARBA" id="ARBA00022771"/>
    </source>
</evidence>
<keyword evidence="9" id="KW-1185">Reference proteome</keyword>
<evidence type="ECO:0000313" key="8">
    <source>
        <dbReference type="EMBL" id="OXA47194.1"/>
    </source>
</evidence>
<dbReference type="GO" id="GO:0043565">
    <property type="term" value="F:sequence-specific DNA binding"/>
    <property type="evidence" value="ECO:0007669"/>
    <property type="project" value="TreeGrafter"/>
</dbReference>
<evidence type="ECO:0000256" key="6">
    <source>
        <dbReference type="SAM" id="MobiDB-lite"/>
    </source>
</evidence>
<feature type="region of interest" description="Disordered" evidence="6">
    <location>
        <begin position="562"/>
        <end position="704"/>
    </location>
</feature>
<reference evidence="8 9" key="1">
    <citation type="submission" date="2015-12" db="EMBL/GenBank/DDBJ databases">
        <title>The genome of Folsomia candida.</title>
        <authorList>
            <person name="Faddeeva A."/>
            <person name="Derks M.F."/>
            <person name="Anvar Y."/>
            <person name="Smit S."/>
            <person name="Van Straalen N."/>
            <person name="Roelofs D."/>
        </authorList>
    </citation>
    <scope>NUCLEOTIDE SEQUENCE [LARGE SCALE GENOMIC DNA]</scope>
    <source>
        <strain evidence="8 9">VU population</strain>
        <tissue evidence="8">Whole body</tissue>
    </source>
</reference>
<feature type="domain" description="C2H2-type" evidence="7">
    <location>
        <begin position="484"/>
        <end position="511"/>
    </location>
</feature>
<dbReference type="OrthoDB" id="6599616at2759"/>
<dbReference type="InterPro" id="IPR036236">
    <property type="entry name" value="Znf_C2H2_sf"/>
</dbReference>
<keyword evidence="2" id="KW-0677">Repeat</keyword>
<feature type="domain" description="C2H2-type" evidence="7">
    <location>
        <begin position="340"/>
        <end position="370"/>
    </location>
</feature>
<keyword evidence="3 5" id="KW-0863">Zinc-finger</keyword>
<sequence>MLEKRKKSTPEILGPLVATADGRKIYENYEVTLQNENYVCVTCGFITGPQYTNNWRRFFSKIMEPESLQRTGSHTGLLDSVVPPPPPKPRKPPRRLTPEERAVMLEKRKKTIPEVLGPLVETADGRKMYENYEVVLENENYVCVTCGFITGPQYTNNWRRLRVIKMHIKAKHLSHLRNVHHPEKLTLYLCDLCGKSVSDMDTHLWGHKSPEEKEEIIKSGKGFAILPCPKCGKEFAGFDKLAAHQIQAYRCKGSELYSPELIFGISSNRKLPCPTCGKMVFLVNLVRHEWTHKNAAEKEETARLGTAPMVRCSICDKFVYRTDYTKHVEAHKKLGDKTHFHCDWEGCGRKYLEEEHLIRHRKMEHEGVELALNPSCSSRRFTTQLSLQGHIGRRHEFKVRAERPFKCEICQARFLIKGDLTRHLKNHRPREDFTLTCPQCPMLFFKSSLLKTHLTLEHAVPKESRTERDRKIREEAKNLGERPFECDICHAKFQVKTALGTHMSKHRPREEYTLSCPHCPALFAFKQPLRWHLTVEHAVPKESNKVRLRRYYDLRKAAEAAKKAVKKNDDKVPRKKNSRQSSPSRKKAISRPKRTKIEHNPDEEIEIKKEACPIRDVLSSEGEEDDDTPNDEAKVEIKSEDEESNGDHDNDTNWSPFSGEIKSEDESNSDIDGEGEYKGFKMLTFDGNSSSDEDHGGDEDPLKF</sequence>
<dbReference type="PROSITE" id="PS00028">
    <property type="entry name" value="ZINC_FINGER_C2H2_1"/>
    <property type="match status" value="5"/>
</dbReference>
<evidence type="ECO:0000256" key="1">
    <source>
        <dbReference type="ARBA" id="ARBA00022723"/>
    </source>
</evidence>
<dbReference type="GO" id="GO:0005634">
    <property type="term" value="C:nucleus"/>
    <property type="evidence" value="ECO:0007669"/>
    <property type="project" value="TreeGrafter"/>
</dbReference>